<accession>A0A9J7ZH69</accession>
<dbReference type="FunFam" id="2.130.10.10:FF:000109">
    <property type="entry name" value="WD repeat domain 36"/>
    <property type="match status" value="1"/>
</dbReference>
<dbReference type="Ensembl" id="ENSCCRT00000149963.1">
    <property type="protein sequence ID" value="ENSCCRP00000132524.1"/>
    <property type="gene ID" value="ENSCCRG00000063482.1"/>
</dbReference>
<dbReference type="GeneTree" id="ENSGT00940000153662"/>
<dbReference type="PROSITE" id="PS50294">
    <property type="entry name" value="WD_REPEATS_REGION"/>
    <property type="match status" value="2"/>
</dbReference>
<dbReference type="GO" id="GO:0016020">
    <property type="term" value="C:membrane"/>
    <property type="evidence" value="ECO:0007669"/>
    <property type="project" value="UniProtKB-SubCell"/>
</dbReference>
<dbReference type="InterPro" id="IPR011041">
    <property type="entry name" value="Quinoprot_gluc/sorb_DH_b-prop"/>
</dbReference>
<evidence type="ECO:0000256" key="5">
    <source>
        <dbReference type="ARBA" id="ARBA00023136"/>
    </source>
</evidence>
<dbReference type="InterPro" id="IPR036322">
    <property type="entry name" value="WD40_repeat_dom_sf"/>
</dbReference>
<dbReference type="InterPro" id="IPR007319">
    <property type="entry name" value="WDR36/Utp21_C"/>
</dbReference>
<dbReference type="PROSITE" id="PS00678">
    <property type="entry name" value="WD_REPEATS_1"/>
    <property type="match status" value="2"/>
</dbReference>
<keyword evidence="3" id="KW-0812">Transmembrane</keyword>
<keyword evidence="2 6" id="KW-0853">WD repeat</keyword>
<dbReference type="GO" id="GO:0034388">
    <property type="term" value="C:Pwp2p-containing subcomplex of 90S preribosome"/>
    <property type="evidence" value="ECO:0007669"/>
    <property type="project" value="TreeGrafter"/>
</dbReference>
<dbReference type="PROSITE" id="PS50082">
    <property type="entry name" value="WD_REPEATS_2"/>
    <property type="match status" value="3"/>
</dbReference>
<evidence type="ECO:0000256" key="2">
    <source>
        <dbReference type="ARBA" id="ARBA00022574"/>
    </source>
</evidence>
<evidence type="ECO:0000259" key="8">
    <source>
        <dbReference type="Pfam" id="PF04192"/>
    </source>
</evidence>
<dbReference type="PANTHER" id="PTHR22840">
    <property type="entry name" value="WD REPEAT-CONTAINING PROTEIN 36"/>
    <property type="match status" value="1"/>
</dbReference>
<dbReference type="InterPro" id="IPR001680">
    <property type="entry name" value="WD40_rpt"/>
</dbReference>
<keyword evidence="4" id="KW-0677">Repeat</keyword>
<dbReference type="InterPro" id="IPR019775">
    <property type="entry name" value="WD40_repeat_CS"/>
</dbReference>
<protein>
    <submittedName>
        <fullName evidence="10">WD repeat domain 36</fullName>
    </submittedName>
</protein>
<dbReference type="Proteomes" id="UP001108240">
    <property type="component" value="Unplaced"/>
</dbReference>
<evidence type="ECO:0000256" key="3">
    <source>
        <dbReference type="ARBA" id="ARBA00022692"/>
    </source>
</evidence>
<dbReference type="AlphaFoldDB" id="A0A9J7ZH69"/>
<feature type="region of interest" description="Disordered" evidence="7">
    <location>
        <begin position="1"/>
        <end position="83"/>
    </location>
</feature>
<evidence type="ECO:0000256" key="7">
    <source>
        <dbReference type="SAM" id="MobiDB-lite"/>
    </source>
</evidence>
<reference evidence="10" key="2">
    <citation type="submission" date="2025-09" db="UniProtKB">
        <authorList>
            <consortium name="Ensembl"/>
        </authorList>
    </citation>
    <scope>IDENTIFICATION</scope>
</reference>
<keyword evidence="11" id="KW-1185">Reference proteome</keyword>
<comment type="subcellular location">
    <subcellularLocation>
        <location evidence="1">Membrane</location>
    </subcellularLocation>
</comment>
<dbReference type="Pfam" id="PF04192">
    <property type="entry name" value="Utp21"/>
    <property type="match status" value="1"/>
</dbReference>
<feature type="repeat" description="WD" evidence="6">
    <location>
        <begin position="435"/>
        <end position="466"/>
    </location>
</feature>
<evidence type="ECO:0000256" key="6">
    <source>
        <dbReference type="PROSITE-ProRule" id="PRU00221"/>
    </source>
</evidence>
<dbReference type="SUPFAM" id="SSF50978">
    <property type="entry name" value="WD40 repeat-like"/>
    <property type="match status" value="1"/>
</dbReference>
<reference evidence="10" key="1">
    <citation type="submission" date="2025-08" db="UniProtKB">
        <authorList>
            <consortium name="Ensembl"/>
        </authorList>
    </citation>
    <scope>IDENTIFICATION</scope>
</reference>
<feature type="repeat" description="WD" evidence="6">
    <location>
        <begin position="726"/>
        <end position="767"/>
    </location>
</feature>
<evidence type="ECO:0000313" key="10">
    <source>
        <dbReference type="Ensembl" id="ENSCCRP00000132524.1"/>
    </source>
</evidence>
<evidence type="ECO:0000259" key="9">
    <source>
        <dbReference type="Pfam" id="PF25171"/>
    </source>
</evidence>
<feature type="domain" description="WDR36/Utp21 C-terminal" evidence="8">
    <location>
        <begin position="854"/>
        <end position="1054"/>
    </location>
</feature>
<dbReference type="FunFam" id="2.130.10.10:FF:000139">
    <property type="entry name" value="WD repeat domain 36"/>
    <property type="match status" value="1"/>
</dbReference>
<dbReference type="GO" id="GO:0006364">
    <property type="term" value="P:rRNA processing"/>
    <property type="evidence" value="ECO:0007669"/>
    <property type="project" value="InterPro"/>
</dbReference>
<evidence type="ECO:0000256" key="4">
    <source>
        <dbReference type="ARBA" id="ARBA00022737"/>
    </source>
</evidence>
<evidence type="ECO:0000256" key="1">
    <source>
        <dbReference type="ARBA" id="ARBA00004370"/>
    </source>
</evidence>
<dbReference type="Gene3D" id="2.130.10.10">
    <property type="entry name" value="YVTN repeat-like/Quinoprotein amine dehydrogenase"/>
    <property type="match status" value="2"/>
</dbReference>
<feature type="repeat" description="WD" evidence="6">
    <location>
        <begin position="643"/>
        <end position="684"/>
    </location>
</feature>
<dbReference type="SUPFAM" id="SSF50952">
    <property type="entry name" value="Soluble quinoprotein glucose dehydrogenase"/>
    <property type="match status" value="2"/>
</dbReference>
<name>A0A9J7ZH69_CYPCA</name>
<proteinExistence type="predicted"/>
<dbReference type="GO" id="GO:0032040">
    <property type="term" value="C:small-subunit processome"/>
    <property type="evidence" value="ECO:0007669"/>
    <property type="project" value="InterPro"/>
</dbReference>
<dbReference type="Pfam" id="PF25171">
    <property type="entry name" value="Beta-prop_WDR36-Utp21_1st"/>
    <property type="match status" value="1"/>
</dbReference>
<dbReference type="InterPro" id="IPR015943">
    <property type="entry name" value="WD40/YVTN_repeat-like_dom_sf"/>
</dbReference>
<dbReference type="SUPFAM" id="SSF103506">
    <property type="entry name" value="Mitochondrial carrier"/>
    <property type="match status" value="1"/>
</dbReference>
<dbReference type="InterPro" id="IPR059157">
    <property type="entry name" value="WDR36-Utp21_N"/>
</dbReference>
<feature type="domain" description="WDR36/Utp21 N-terminal" evidence="9">
    <location>
        <begin position="215"/>
        <end position="469"/>
    </location>
</feature>
<dbReference type="SMART" id="SM00320">
    <property type="entry name" value="WD40"/>
    <property type="match status" value="9"/>
</dbReference>
<keyword evidence="5" id="KW-0472">Membrane</keyword>
<evidence type="ECO:0000313" key="11">
    <source>
        <dbReference type="Proteomes" id="UP001108240"/>
    </source>
</evidence>
<sequence>MTSRRPDSFDGLGYRGREDPSFSGGYSGRSFNNSSSSDLQHWVTTPPDIPGSRNLHFGDRTPQFETGPAPPGTADEAQSAAPPSEQLNRFAGFGIGLASLFTENVLAHPCIVFRRQCQVNYHARCYHLSPLTAISVMYNVTKTQGPKALWKGMGSTFVVQGVTLGTEGIISECTPLPRELSHKWNPKQVVGHLVLKGLTYVVAMPFYSASLIETVQVKKLGIVAVSNALPEDISSLAADRMLVYAAYGKHISAFAKNKEVVHTYTGHQGDVHLLLPFGDHLISVDKDNVVIIWDVESEDTYLQISYDKASFEVSALMHPSTYLNKILFGSSQGSLQLWNIKSNKLLFTFPGWASAVTVLQQTPAVDVVGVGLASGQIIIHNIRCNETLMKFQQDWGPVTALSFRTDGHPIMASGSPIGHIGLWDLEEKKLVSQMRDAHTTAIAGLTFLQNEPLLITNGADNAIRVWIFDVAGGDGRLLRHRTGHSAPPTKIKHNDQSGLNILSAGQDGTLQSFSTVHERFNKSLGHGTLNKTRAKKKGVTHDTAKLPAITTFASETARQSDWDGIIACHRGFLVTTTWSYQKGSIGAHKLEPERFNKNRSLNVHATAVDITSCGNFAVIALSSGHIDVYNMQSGFHRGHYGKDKAHAGPVRGVSVDALNQLTVSVGADRLLKIWRFKSKELLHTHSLPAAPASSLLHRDSGMLAIALDDFTIQILDMETRRAVRRFSGHRGQINDMTFSPDGRWLITASMDCAIRTWDLPSGSLVDCFLVDAAAVSLSMSPTGNFLASSHVDGLGIYLWSNNTLCSMVSLRPLSADYEPTVIMLPGTCPSKDTEEEEVLDADSSEMLEYISPAQLDEHLVTLSLLPDSRWKNLLHLDIIKKKNKPKAPPKLPKAAPFFIPTIPGLVPQFALPTTPSEDQSKVVNLGVLAQKSTFYLQLENALDNNSYEEPVKLLRELGPSAIETELRALSPDMGGEVRVMQSFLKMISSILQSKRDFDLAQAYLALFLKLHLRFIADQPELMEEAESVSAHLEETWMSMQTLLNQNICLLSYIKSALL</sequence>
<organism evidence="10 11">
    <name type="scientific">Cyprinus carpio carpio</name>
    <dbReference type="NCBI Taxonomy" id="630221"/>
    <lineage>
        <taxon>Eukaryota</taxon>
        <taxon>Metazoa</taxon>
        <taxon>Chordata</taxon>
        <taxon>Craniata</taxon>
        <taxon>Vertebrata</taxon>
        <taxon>Euteleostomi</taxon>
        <taxon>Actinopterygii</taxon>
        <taxon>Neopterygii</taxon>
        <taxon>Teleostei</taxon>
        <taxon>Ostariophysi</taxon>
        <taxon>Cypriniformes</taxon>
        <taxon>Cyprinidae</taxon>
        <taxon>Cyprininae</taxon>
        <taxon>Cyprinus</taxon>
    </lineage>
</organism>
<feature type="compositionally biased region" description="Low complexity" evidence="7">
    <location>
        <begin position="21"/>
        <end position="37"/>
    </location>
</feature>
<dbReference type="InterPro" id="IPR023395">
    <property type="entry name" value="MCP_dom_sf"/>
</dbReference>
<dbReference type="PANTHER" id="PTHR22840:SF12">
    <property type="entry name" value="WD REPEAT-CONTAINING PROTEIN 36"/>
    <property type="match status" value="1"/>
</dbReference>
<dbReference type="Pfam" id="PF25168">
    <property type="entry name" value="Beta-prop_WDR36-Utp21_2nd"/>
    <property type="match status" value="1"/>
</dbReference>